<evidence type="ECO:0000313" key="2">
    <source>
        <dbReference type="Proteomes" id="UP000184498"/>
    </source>
</evidence>
<gene>
    <name evidence="1" type="ORF">SAMN05444371_3514</name>
</gene>
<organism evidence="1 2">
    <name type="scientific">Epilithonimonas mollis</name>
    <dbReference type="NCBI Taxonomy" id="216903"/>
    <lineage>
        <taxon>Bacteria</taxon>
        <taxon>Pseudomonadati</taxon>
        <taxon>Bacteroidota</taxon>
        <taxon>Flavobacteriia</taxon>
        <taxon>Flavobacteriales</taxon>
        <taxon>Weeksellaceae</taxon>
        <taxon>Chryseobacterium group</taxon>
        <taxon>Epilithonimonas</taxon>
    </lineage>
</organism>
<feature type="non-terminal residue" evidence="1">
    <location>
        <position position="1"/>
    </location>
</feature>
<sequence>GCVVSQRYGKMKAIHNTKTIYTLIAWVVLYLKDTEK</sequence>
<dbReference type="Proteomes" id="UP000184498">
    <property type="component" value="Unassembled WGS sequence"/>
</dbReference>
<name>A0A1M6UYP3_9FLAO</name>
<protein>
    <submittedName>
        <fullName evidence="1">Uncharacterized protein</fullName>
    </submittedName>
</protein>
<dbReference type="AlphaFoldDB" id="A0A1M6UYP3"/>
<dbReference type="EMBL" id="FRAM01000012">
    <property type="protein sequence ID" value="SHK74215.1"/>
    <property type="molecule type" value="Genomic_DNA"/>
</dbReference>
<evidence type="ECO:0000313" key="1">
    <source>
        <dbReference type="EMBL" id="SHK74215.1"/>
    </source>
</evidence>
<accession>A0A1M6UYP3</accession>
<proteinExistence type="predicted"/>
<reference evidence="2" key="1">
    <citation type="submission" date="2016-11" db="EMBL/GenBank/DDBJ databases">
        <authorList>
            <person name="Varghese N."/>
            <person name="Submissions S."/>
        </authorList>
    </citation>
    <scope>NUCLEOTIDE SEQUENCE [LARGE SCALE GENOMIC DNA]</scope>
    <source>
        <strain evidence="2">DSM 18016</strain>
    </source>
</reference>
<keyword evidence="2" id="KW-1185">Reference proteome</keyword>